<comment type="similarity">
    <text evidence="7">Belongs to the class-I aminoacyl-tRNA synthetase family.</text>
</comment>
<evidence type="ECO:0000256" key="7">
    <source>
        <dbReference type="RuleBase" id="RU363037"/>
    </source>
</evidence>
<dbReference type="Proteomes" id="UP001595443">
    <property type="component" value="Unassembled WGS sequence"/>
</dbReference>
<keyword evidence="4" id="KW-0862">Zinc</keyword>
<dbReference type="InterPro" id="IPR014729">
    <property type="entry name" value="Rossmann-like_a/b/a_fold"/>
</dbReference>
<dbReference type="GO" id="GO:0016874">
    <property type="term" value="F:ligase activity"/>
    <property type="evidence" value="ECO:0007669"/>
    <property type="project" value="UniProtKB-KW"/>
</dbReference>
<dbReference type="InterPro" id="IPR049940">
    <property type="entry name" value="GluQ/Sye"/>
</dbReference>
<organism evidence="9 10">
    <name type="scientific">Acidimangrovimonas pyrenivorans</name>
    <dbReference type="NCBI Taxonomy" id="2030798"/>
    <lineage>
        <taxon>Bacteria</taxon>
        <taxon>Pseudomonadati</taxon>
        <taxon>Pseudomonadota</taxon>
        <taxon>Alphaproteobacteria</taxon>
        <taxon>Rhodobacterales</taxon>
        <taxon>Paracoccaceae</taxon>
        <taxon>Acidimangrovimonas</taxon>
    </lineage>
</organism>
<keyword evidence="3 7" id="KW-0547">Nucleotide-binding</keyword>
<comment type="caution">
    <text evidence="9">The sequence shown here is derived from an EMBL/GenBank/DDBJ whole genome shotgun (WGS) entry which is preliminary data.</text>
</comment>
<evidence type="ECO:0000313" key="10">
    <source>
        <dbReference type="Proteomes" id="UP001595443"/>
    </source>
</evidence>
<dbReference type="Pfam" id="PF00749">
    <property type="entry name" value="tRNA-synt_1c"/>
    <property type="match status" value="1"/>
</dbReference>
<evidence type="ECO:0000256" key="4">
    <source>
        <dbReference type="ARBA" id="ARBA00022833"/>
    </source>
</evidence>
<evidence type="ECO:0000313" key="9">
    <source>
        <dbReference type="EMBL" id="MFC2967688.1"/>
    </source>
</evidence>
<proteinExistence type="inferred from homology"/>
<accession>A0ABV7AEC1</accession>
<evidence type="ECO:0000256" key="5">
    <source>
        <dbReference type="ARBA" id="ARBA00022840"/>
    </source>
</evidence>
<dbReference type="InterPro" id="IPR000924">
    <property type="entry name" value="Glu/Gln-tRNA-synth"/>
</dbReference>
<dbReference type="SUPFAM" id="SSF52374">
    <property type="entry name" value="Nucleotidylyl transferase"/>
    <property type="match status" value="1"/>
</dbReference>
<evidence type="ECO:0000256" key="6">
    <source>
        <dbReference type="ARBA" id="ARBA00023146"/>
    </source>
</evidence>
<dbReference type="NCBIfam" id="NF004315">
    <property type="entry name" value="PRK05710.1-4"/>
    <property type="match status" value="1"/>
</dbReference>
<name>A0ABV7AEC1_9RHOB</name>
<dbReference type="PROSITE" id="PS00178">
    <property type="entry name" value="AA_TRNA_LIGASE_I"/>
    <property type="match status" value="1"/>
</dbReference>
<evidence type="ECO:0000259" key="8">
    <source>
        <dbReference type="Pfam" id="PF00749"/>
    </source>
</evidence>
<keyword evidence="5 7" id="KW-0067">ATP-binding</keyword>
<dbReference type="InterPro" id="IPR001412">
    <property type="entry name" value="aa-tRNA-synth_I_CS"/>
</dbReference>
<evidence type="ECO:0000256" key="1">
    <source>
        <dbReference type="ARBA" id="ARBA00022598"/>
    </source>
</evidence>
<dbReference type="EC" id="6.1.1.-" evidence="9"/>
<sequence length="291" mass="31966">MVTRFAPSPTGPLHLGHAFSAILAHDMARAASGRFLLRMEDIDRARSKPDWERQIYDDLSWLGLSWDGPVMHQSERLPAYRAALDALWARGLLYACDCTRRDIAEALSAPQEGAVIGPDGPVYPGTCRGKTRDGIPFAARARHPRPEGVALRLDMAAAARKTGPVAFTETGAGPEGQSGRIEAGETELVEEIGDIVLARRDIGTSYHLSVVIDDAAQGITHVTRGADLFEATKIHLVLQKLLKLPTPTYRHHRLIRDETGKRLAKRDDARAIAKYRAEGATPDDIRRMVDL</sequence>
<dbReference type="RefSeq" id="WP_377833009.1">
    <property type="nucleotide sequence ID" value="NZ_JBHRSK010000004.1"/>
</dbReference>
<dbReference type="PANTHER" id="PTHR43311:SF1">
    <property type="entry name" value="GLUTAMYL-Q TRNA(ASP) SYNTHETASE"/>
    <property type="match status" value="1"/>
</dbReference>
<keyword evidence="10" id="KW-1185">Reference proteome</keyword>
<dbReference type="PRINTS" id="PR00987">
    <property type="entry name" value="TRNASYNTHGLU"/>
</dbReference>
<keyword evidence="2" id="KW-0479">Metal-binding</keyword>
<dbReference type="EMBL" id="JBHRSK010000004">
    <property type="protein sequence ID" value="MFC2967688.1"/>
    <property type="molecule type" value="Genomic_DNA"/>
</dbReference>
<dbReference type="Gene3D" id="3.40.50.620">
    <property type="entry name" value="HUPs"/>
    <property type="match status" value="1"/>
</dbReference>
<dbReference type="PANTHER" id="PTHR43311">
    <property type="entry name" value="GLUTAMATE--TRNA LIGASE"/>
    <property type="match status" value="1"/>
</dbReference>
<feature type="domain" description="Glutamyl/glutaminyl-tRNA synthetase class Ib catalytic" evidence="8">
    <location>
        <begin position="2"/>
        <end position="287"/>
    </location>
</feature>
<reference evidence="10" key="1">
    <citation type="journal article" date="2019" name="Int. J. Syst. Evol. Microbiol.">
        <title>The Global Catalogue of Microorganisms (GCM) 10K type strain sequencing project: providing services to taxonomists for standard genome sequencing and annotation.</title>
        <authorList>
            <consortium name="The Broad Institute Genomics Platform"/>
            <consortium name="The Broad Institute Genome Sequencing Center for Infectious Disease"/>
            <person name="Wu L."/>
            <person name="Ma J."/>
        </authorList>
    </citation>
    <scope>NUCLEOTIDE SEQUENCE [LARGE SCALE GENOMIC DNA]</scope>
    <source>
        <strain evidence="10">KCTC 62192</strain>
    </source>
</reference>
<keyword evidence="1 7" id="KW-0436">Ligase</keyword>
<dbReference type="InterPro" id="IPR020058">
    <property type="entry name" value="Glu/Gln-tRNA-synth_Ib_cat-dom"/>
</dbReference>
<evidence type="ECO:0000256" key="3">
    <source>
        <dbReference type="ARBA" id="ARBA00022741"/>
    </source>
</evidence>
<evidence type="ECO:0000256" key="2">
    <source>
        <dbReference type="ARBA" id="ARBA00022723"/>
    </source>
</evidence>
<protein>
    <submittedName>
        <fullName evidence="9">tRNA glutamyl-Q(34) synthetase GluQRS</fullName>
        <ecNumber evidence="9">6.1.1.-</ecNumber>
    </submittedName>
</protein>
<keyword evidence="7" id="KW-0648">Protein biosynthesis</keyword>
<keyword evidence="6 7" id="KW-0030">Aminoacyl-tRNA synthetase</keyword>
<gene>
    <name evidence="9" type="primary">gluQRS</name>
    <name evidence="9" type="ORF">ACFOES_06250</name>
</gene>